<name>A0A0R0E4Z5_SOYBN</name>
<evidence type="ECO:0000313" key="3">
    <source>
        <dbReference type="Proteomes" id="UP000008827"/>
    </source>
</evidence>
<dbReference type="EMBL" id="KZ847135">
    <property type="protein sequence ID" value="KRG88821.1"/>
    <property type="molecule type" value="Genomic_DNA"/>
</dbReference>
<reference evidence="2" key="2">
    <citation type="submission" date="2018-02" db="UniProtKB">
        <authorList>
            <consortium name="EnsemblPlants"/>
        </authorList>
    </citation>
    <scope>IDENTIFICATION</scope>
    <source>
        <strain evidence="2">Williams 82</strain>
    </source>
</reference>
<dbReference type="AlphaFoldDB" id="A0A0R0E4Z5"/>
<organism evidence="2">
    <name type="scientific">Glycine max</name>
    <name type="common">Soybean</name>
    <name type="synonym">Glycine hispida</name>
    <dbReference type="NCBI Taxonomy" id="3847"/>
    <lineage>
        <taxon>Eukaryota</taxon>
        <taxon>Viridiplantae</taxon>
        <taxon>Streptophyta</taxon>
        <taxon>Embryophyta</taxon>
        <taxon>Tracheophyta</taxon>
        <taxon>Spermatophyta</taxon>
        <taxon>Magnoliopsida</taxon>
        <taxon>eudicotyledons</taxon>
        <taxon>Gunneridae</taxon>
        <taxon>Pentapetalae</taxon>
        <taxon>rosids</taxon>
        <taxon>fabids</taxon>
        <taxon>Fabales</taxon>
        <taxon>Fabaceae</taxon>
        <taxon>Papilionoideae</taxon>
        <taxon>50 kb inversion clade</taxon>
        <taxon>NPAAA clade</taxon>
        <taxon>indigoferoid/millettioid clade</taxon>
        <taxon>Phaseoleae</taxon>
        <taxon>Glycine</taxon>
        <taxon>Glycine subgen. Soja</taxon>
    </lineage>
</organism>
<dbReference type="OrthoDB" id="1363133at2759"/>
<gene>
    <name evidence="1" type="ORF">GLYMA_U025500</name>
</gene>
<proteinExistence type="predicted"/>
<evidence type="ECO:0000313" key="1">
    <source>
        <dbReference type="EMBL" id="KRG88821.1"/>
    </source>
</evidence>
<dbReference type="Gramene" id="KRG88821">
    <property type="protein sequence ID" value="KRG88821"/>
    <property type="gene ID" value="GLYMA_U025500"/>
</dbReference>
<dbReference type="EnsemblPlants" id="KRG88821">
    <property type="protein sequence ID" value="KRG88821"/>
    <property type="gene ID" value="GLYMA_U025500"/>
</dbReference>
<keyword evidence="3" id="KW-1185">Reference proteome</keyword>
<protein>
    <submittedName>
        <fullName evidence="1 2">Uncharacterized protein</fullName>
    </submittedName>
</protein>
<sequence length="84" mass="9641">MRTRRWPTHVTVRGRKIRAKVCLENNNVVKVRPPLQKKLTELQGAIPGSEGMDMHTLFQSIEQFILQLEAKVTILRSLSNLYGV</sequence>
<dbReference type="SMR" id="A0A0R0E4Z5"/>
<dbReference type="Proteomes" id="UP000008827">
    <property type="component" value="Unassembled WGS sequence"/>
</dbReference>
<evidence type="ECO:0000313" key="2">
    <source>
        <dbReference type="EnsemblPlants" id="KRG88821"/>
    </source>
</evidence>
<reference evidence="1" key="3">
    <citation type="submission" date="2018-07" db="EMBL/GenBank/DDBJ databases">
        <title>WGS assembly of Glycine max.</title>
        <authorList>
            <person name="Schmutz J."/>
            <person name="Cannon S."/>
            <person name="Schlueter J."/>
            <person name="Ma J."/>
            <person name="Mitros T."/>
            <person name="Nelson W."/>
            <person name="Hyten D."/>
            <person name="Song Q."/>
            <person name="Thelen J."/>
            <person name="Cheng J."/>
            <person name="Xu D."/>
            <person name="Hellsten U."/>
            <person name="May G."/>
            <person name="Yu Y."/>
            <person name="Sakurai T."/>
            <person name="Umezawa T."/>
            <person name="Bhattacharyya M."/>
            <person name="Sandhu D."/>
            <person name="Valliyodan B."/>
            <person name="Lindquist E."/>
            <person name="Peto M."/>
            <person name="Grant D."/>
            <person name="Shu S."/>
            <person name="Goodstein D."/>
            <person name="Barry K."/>
            <person name="Futrell-Griggs M."/>
            <person name="Abernathy B."/>
            <person name="Du J."/>
            <person name="Tian Z."/>
            <person name="Zhu L."/>
            <person name="Gill N."/>
            <person name="Joshi T."/>
            <person name="Libault M."/>
            <person name="Sethuraman A."/>
            <person name="Zhang X."/>
            <person name="Shinozaki K."/>
            <person name="Nguyen H."/>
            <person name="Wing R."/>
            <person name="Cregan P."/>
            <person name="Specht J."/>
            <person name="Grimwood J."/>
            <person name="Rokhsar D."/>
            <person name="Stacey G."/>
            <person name="Shoemaker R."/>
            <person name="Jackson S."/>
        </authorList>
    </citation>
    <scope>NUCLEOTIDE SEQUENCE</scope>
    <source>
        <tissue evidence="1">Callus</tissue>
    </source>
</reference>
<dbReference type="InParanoid" id="A0A0R0E4Z5"/>
<reference evidence="1" key="1">
    <citation type="journal article" date="2010" name="Nature">
        <title>Genome sequence of the palaeopolyploid soybean.</title>
        <authorList>
            <person name="Schmutz J."/>
            <person name="Cannon S.B."/>
            <person name="Schlueter J."/>
            <person name="Ma J."/>
            <person name="Mitros T."/>
            <person name="Nelson W."/>
            <person name="Hyten D.L."/>
            <person name="Song Q."/>
            <person name="Thelen J.J."/>
            <person name="Cheng J."/>
            <person name="Xu D."/>
            <person name="Hellsten U."/>
            <person name="May G.D."/>
            <person name="Yu Y."/>
            <person name="Sakurai T."/>
            <person name="Umezawa T."/>
            <person name="Bhattacharyya M.K."/>
            <person name="Sandhu D."/>
            <person name="Valliyodan B."/>
            <person name="Lindquist E."/>
            <person name="Peto M."/>
            <person name="Grant D."/>
            <person name="Shu S."/>
            <person name="Goodstein D."/>
            <person name="Barry K."/>
            <person name="Futrell-Griggs M."/>
            <person name="Abernathy B."/>
            <person name="Du J."/>
            <person name="Tian Z."/>
            <person name="Zhu L."/>
            <person name="Gill N."/>
            <person name="Joshi T."/>
            <person name="Libault M."/>
            <person name="Sethuraman A."/>
            <person name="Zhang X.-C."/>
            <person name="Shinozaki K."/>
            <person name="Nguyen H.T."/>
            <person name="Wing R.A."/>
            <person name="Cregan P."/>
            <person name="Specht J."/>
            <person name="Grimwood J."/>
            <person name="Rokhsar D."/>
            <person name="Stacey G."/>
            <person name="Shoemaker R.C."/>
            <person name="Jackson S.A."/>
        </authorList>
    </citation>
    <scope>NUCLEOTIDE SEQUENCE</scope>
    <source>
        <tissue evidence="1">Callus</tissue>
    </source>
</reference>
<accession>A0A0R0E4Z5</accession>